<keyword evidence="4 5" id="KW-0131">Cell cycle</keyword>
<reference evidence="6 7" key="1">
    <citation type="submission" date="2015-10" db="EMBL/GenBank/DDBJ databases">
        <title>Erysipelothrix larvae sp. LV19 isolated from the larval gut of the rhinoceros beetle, Trypoxylus dichotomus.</title>
        <authorList>
            <person name="Lim S."/>
            <person name="Kim B.-C."/>
        </authorList>
    </citation>
    <scope>NUCLEOTIDE SEQUENCE [LARGE SCALE GENOMIC DNA]</scope>
    <source>
        <strain evidence="6 7">LV19</strain>
    </source>
</reference>
<dbReference type="KEGG" id="erl:AOC36_05185"/>
<proteinExistence type="inferred from homology"/>
<dbReference type="InterPro" id="IPR036388">
    <property type="entry name" value="WH-like_DNA-bd_sf"/>
</dbReference>
<organism evidence="6 7">
    <name type="scientific">Erysipelothrix larvae</name>
    <dbReference type="NCBI Taxonomy" id="1514105"/>
    <lineage>
        <taxon>Bacteria</taxon>
        <taxon>Bacillati</taxon>
        <taxon>Bacillota</taxon>
        <taxon>Erysipelotrichia</taxon>
        <taxon>Erysipelotrichales</taxon>
        <taxon>Erysipelotrichaceae</taxon>
        <taxon>Erysipelothrix</taxon>
    </lineage>
</organism>
<dbReference type="Pfam" id="PF04079">
    <property type="entry name" value="SMC_ScpB"/>
    <property type="match status" value="1"/>
</dbReference>
<keyword evidence="3 5" id="KW-0159">Chromosome partition</keyword>
<dbReference type="Gene3D" id="1.10.10.10">
    <property type="entry name" value="Winged helix-like DNA-binding domain superfamily/Winged helix DNA-binding domain"/>
    <property type="match status" value="2"/>
</dbReference>
<dbReference type="GO" id="GO:0006260">
    <property type="term" value="P:DNA replication"/>
    <property type="evidence" value="ECO:0007669"/>
    <property type="project" value="UniProtKB-UniRule"/>
</dbReference>
<comment type="function">
    <text evidence="5">Participates in chromosomal partition during cell division. May act via the formation of a condensin-like complex containing Smc and ScpA that pull DNA away from mid-cell into both cell halves.</text>
</comment>
<dbReference type="InterPro" id="IPR005234">
    <property type="entry name" value="ScpB_csome_segregation"/>
</dbReference>
<dbReference type="EMBL" id="CP013213">
    <property type="protein sequence ID" value="AMC93392.1"/>
    <property type="molecule type" value="Genomic_DNA"/>
</dbReference>
<dbReference type="InterPro" id="IPR036390">
    <property type="entry name" value="WH_DNA-bd_sf"/>
</dbReference>
<comment type="subcellular location">
    <subcellularLocation>
        <location evidence="5">Cytoplasm</location>
    </subcellularLocation>
    <text evidence="5">Associated with two foci at the outer edges of the nucleoid region in young cells, and at four foci within both cell halves in older cells.</text>
</comment>
<keyword evidence="1 5" id="KW-0963">Cytoplasm</keyword>
<dbReference type="NCBIfam" id="TIGR00281">
    <property type="entry name" value="SMC-Scp complex subunit ScpB"/>
    <property type="match status" value="1"/>
</dbReference>
<sequence>MEDFGTLEAILFAFGDEGITKFQLQTVFNLDEGSCNTFVEDFKNHYKESATSGLDVVEYGGVLKLVTKQKHHEIIGELLEFNRTRQLSQAALETLAIIAYKQPITRVEIEEIRGVNSDMMCRRLEALDLICEAGRNDTPGRPILYEVTSSFFDVFKLTSLDELPEIKVEMIGENHELFK</sequence>
<dbReference type="SUPFAM" id="SSF46785">
    <property type="entry name" value="Winged helix' DNA-binding domain"/>
    <property type="match status" value="2"/>
</dbReference>
<dbReference type="STRING" id="1514105.AOC36_05185"/>
<keyword evidence="7" id="KW-1185">Reference proteome</keyword>
<accession>A0A109UGW8</accession>
<dbReference type="GO" id="GO:0005737">
    <property type="term" value="C:cytoplasm"/>
    <property type="evidence" value="ECO:0007669"/>
    <property type="project" value="UniProtKB-SubCell"/>
</dbReference>
<dbReference type="PANTHER" id="PTHR34298:SF2">
    <property type="entry name" value="SEGREGATION AND CONDENSATION PROTEIN B"/>
    <property type="match status" value="1"/>
</dbReference>
<dbReference type="GO" id="GO:0051304">
    <property type="term" value="P:chromosome separation"/>
    <property type="evidence" value="ECO:0007669"/>
    <property type="project" value="InterPro"/>
</dbReference>
<comment type="subunit">
    <text evidence="5">Homodimer. Homodimerization may be required to stabilize the binding of ScpA to the Smc head domains. Component of a cohesin-like complex composed of ScpA, ScpB and the Smc homodimer, in which ScpA and ScpB bind to the head domain of Smc. The presence of the three proteins is required for the association of the complex with DNA.</text>
</comment>
<dbReference type="PANTHER" id="PTHR34298">
    <property type="entry name" value="SEGREGATION AND CONDENSATION PROTEIN B"/>
    <property type="match status" value="1"/>
</dbReference>
<evidence type="ECO:0000256" key="2">
    <source>
        <dbReference type="ARBA" id="ARBA00022618"/>
    </source>
</evidence>
<dbReference type="Proteomes" id="UP000063781">
    <property type="component" value="Chromosome"/>
</dbReference>
<dbReference type="HAMAP" id="MF_01804">
    <property type="entry name" value="ScpB"/>
    <property type="match status" value="1"/>
</dbReference>
<dbReference type="GO" id="GO:0051301">
    <property type="term" value="P:cell division"/>
    <property type="evidence" value="ECO:0007669"/>
    <property type="project" value="UniProtKB-KW"/>
</dbReference>
<name>A0A109UGW8_9FIRM</name>
<dbReference type="RefSeq" id="WP_067632129.1">
    <property type="nucleotide sequence ID" value="NZ_CP013213.1"/>
</dbReference>
<dbReference type="OrthoDB" id="9806226at2"/>
<evidence type="ECO:0000256" key="3">
    <source>
        <dbReference type="ARBA" id="ARBA00022829"/>
    </source>
</evidence>
<protein>
    <recommendedName>
        <fullName evidence="5">Segregation and condensation protein B</fullName>
    </recommendedName>
</protein>
<dbReference type="AlphaFoldDB" id="A0A109UGW8"/>
<comment type="similarity">
    <text evidence="5">Belongs to the ScpB family.</text>
</comment>
<gene>
    <name evidence="5" type="primary">scpB</name>
    <name evidence="6" type="ORF">AOC36_05185</name>
</gene>
<evidence type="ECO:0000313" key="6">
    <source>
        <dbReference type="EMBL" id="AMC93392.1"/>
    </source>
</evidence>
<evidence type="ECO:0000256" key="5">
    <source>
        <dbReference type="HAMAP-Rule" id="MF_01804"/>
    </source>
</evidence>
<dbReference type="PIRSF" id="PIRSF019345">
    <property type="entry name" value="ScpB"/>
    <property type="match status" value="1"/>
</dbReference>
<evidence type="ECO:0000256" key="4">
    <source>
        <dbReference type="ARBA" id="ARBA00023306"/>
    </source>
</evidence>
<evidence type="ECO:0000256" key="1">
    <source>
        <dbReference type="ARBA" id="ARBA00022490"/>
    </source>
</evidence>
<keyword evidence="2 5" id="KW-0132">Cell division</keyword>
<evidence type="ECO:0000313" key="7">
    <source>
        <dbReference type="Proteomes" id="UP000063781"/>
    </source>
</evidence>